<feature type="transmembrane region" description="Helical" evidence="9">
    <location>
        <begin position="571"/>
        <end position="591"/>
    </location>
</feature>
<dbReference type="Pfam" id="PF00060">
    <property type="entry name" value="Lig_chan"/>
    <property type="match status" value="1"/>
</dbReference>
<dbReference type="FunCoup" id="A0A482WSC8">
    <property type="interactions" value="22"/>
</dbReference>
<dbReference type="Gene3D" id="3.40.190.10">
    <property type="entry name" value="Periplasmic binding protein-like II"/>
    <property type="match status" value="1"/>
</dbReference>
<keyword evidence="4 9" id="KW-0812">Transmembrane</keyword>
<keyword evidence="3" id="KW-1003">Cell membrane</keyword>
<organism evidence="12 13">
    <name type="scientific">Laodelphax striatellus</name>
    <name type="common">Small brown planthopper</name>
    <name type="synonym">Delphax striatella</name>
    <dbReference type="NCBI Taxonomy" id="195883"/>
    <lineage>
        <taxon>Eukaryota</taxon>
        <taxon>Metazoa</taxon>
        <taxon>Ecdysozoa</taxon>
        <taxon>Arthropoda</taxon>
        <taxon>Hexapoda</taxon>
        <taxon>Insecta</taxon>
        <taxon>Pterygota</taxon>
        <taxon>Neoptera</taxon>
        <taxon>Paraneoptera</taxon>
        <taxon>Hemiptera</taxon>
        <taxon>Auchenorrhyncha</taxon>
        <taxon>Fulgoroidea</taxon>
        <taxon>Delphacidae</taxon>
        <taxon>Criomorphinae</taxon>
        <taxon>Laodelphax</taxon>
    </lineage>
</organism>
<dbReference type="SUPFAM" id="SSF53850">
    <property type="entry name" value="Periplasmic binding protein-like II"/>
    <property type="match status" value="1"/>
</dbReference>
<sequence length="702" mass="78154">MDVRIVLSLISSMLSVVFSARDGVFNSYGASVDVGSKISMVVAIEKDFLDEDTDEALSVIKKYASIINKDYLPVGHLRTRYQTLKEAAFTDGASIIFTIGACRDTWELFEKRQENGDILFISITEVECPRLPTAEAITLPLSKAGLELPQLLLDLRTLNAVRWNSVALIYDQISLADDDIQSVTEALTIELPGRSEPSSALLSIHRLEPAENEWKRLARSEKLLDPTTQWLFVSSDVGDSENVTELAYLLDEGQNVAFVYNNTSEKSACGDTRISCHVEEIMLSIGLALQKSVSAELELSEQVSEEEWDAIKPSKSERRATLLTSIKSRLQNEGRCDNCTNWKLETGEVWGQEYLESRANKLLSVGSWTPRGGPLLSDHLFPHVVQGFRARNLPISTFHFPPWQILHYNDTGHITEYKGLVFEILNLLVKNLNFTYTVHVPTNLTLTGFSNSTKNTGLPTETLDGDKDESALNPAVWNKVISAVQQKKIFLGACAFTVTDARKLAVNFTTAISVEPYVFFLSRPKELSRALLFMSPFSISTWCCITAAVILMTPVLCAISRASPFYRVYGANRAGGFHSPMNCFWYIYGALLQQGGGALPAADSSRLVIGTWWLVVLVVVTTYSGTLVAFLTFPKMDHLSSDEDKLKALYKGARLHPSISKELIEDIRSGHHVYIQRKTSLLFLLHRLFLNTSSCDFSLGTE</sequence>
<evidence type="ECO:0000256" key="10">
    <source>
        <dbReference type="SAM" id="SignalP"/>
    </source>
</evidence>
<dbReference type="Proteomes" id="UP000291343">
    <property type="component" value="Unassembled WGS sequence"/>
</dbReference>
<keyword evidence="8" id="KW-0325">Glycoprotein</keyword>
<feature type="domain" description="Ionotropic glutamate receptor C-terminal" evidence="11">
    <location>
        <begin position="539"/>
        <end position="644"/>
    </location>
</feature>
<dbReference type="InterPro" id="IPR001320">
    <property type="entry name" value="Iontro_rcpt_C"/>
</dbReference>
<comment type="similarity">
    <text evidence="2">Belongs to the glutamate-gated ion channel (TC 1.A.10.1) family.</text>
</comment>
<dbReference type="OrthoDB" id="5984008at2759"/>
<evidence type="ECO:0000259" key="11">
    <source>
        <dbReference type="Pfam" id="PF00060"/>
    </source>
</evidence>
<reference evidence="12 13" key="1">
    <citation type="journal article" date="2017" name="Gigascience">
        <title>Genome sequence of the small brown planthopper, Laodelphax striatellus.</title>
        <authorList>
            <person name="Zhu J."/>
            <person name="Jiang F."/>
            <person name="Wang X."/>
            <person name="Yang P."/>
            <person name="Bao Y."/>
            <person name="Zhao W."/>
            <person name="Wang W."/>
            <person name="Lu H."/>
            <person name="Wang Q."/>
            <person name="Cui N."/>
            <person name="Li J."/>
            <person name="Chen X."/>
            <person name="Luo L."/>
            <person name="Yu J."/>
            <person name="Kang L."/>
            <person name="Cui F."/>
        </authorList>
    </citation>
    <scope>NUCLEOTIDE SEQUENCE [LARGE SCALE GENOMIC DNA]</scope>
    <source>
        <strain evidence="12">Lst14</strain>
    </source>
</reference>
<dbReference type="STRING" id="195883.A0A482WSC8"/>
<keyword evidence="13" id="KW-1185">Reference proteome</keyword>
<proteinExistence type="inferred from homology"/>
<name>A0A482WSC8_LAOST</name>
<evidence type="ECO:0000256" key="6">
    <source>
        <dbReference type="ARBA" id="ARBA00023136"/>
    </source>
</evidence>
<dbReference type="EMBL" id="QKKF02026461">
    <property type="protein sequence ID" value="RZF36403.1"/>
    <property type="molecule type" value="Genomic_DNA"/>
</dbReference>
<evidence type="ECO:0000313" key="13">
    <source>
        <dbReference type="Proteomes" id="UP000291343"/>
    </source>
</evidence>
<dbReference type="InterPro" id="IPR052192">
    <property type="entry name" value="Insect_Ionotropic_Sensory_Rcpt"/>
</dbReference>
<comment type="caution">
    <text evidence="12">The sequence shown here is derived from an EMBL/GenBank/DDBJ whole genome shotgun (WGS) entry which is preliminary data.</text>
</comment>
<feature type="chain" id="PRO_5019799969" description="Ionotropic glutamate receptor C-terminal domain-containing protein" evidence="10">
    <location>
        <begin position="20"/>
        <end position="702"/>
    </location>
</feature>
<accession>A0A482WSC8</accession>
<evidence type="ECO:0000256" key="5">
    <source>
        <dbReference type="ARBA" id="ARBA00022989"/>
    </source>
</evidence>
<keyword evidence="7" id="KW-0675">Receptor</keyword>
<dbReference type="GO" id="GO:0050906">
    <property type="term" value="P:detection of stimulus involved in sensory perception"/>
    <property type="evidence" value="ECO:0007669"/>
    <property type="project" value="UniProtKB-ARBA"/>
</dbReference>
<feature type="transmembrane region" description="Helical" evidence="9">
    <location>
        <begin position="539"/>
        <end position="559"/>
    </location>
</feature>
<dbReference type="Gene3D" id="1.10.287.70">
    <property type="match status" value="1"/>
</dbReference>
<evidence type="ECO:0000256" key="7">
    <source>
        <dbReference type="ARBA" id="ARBA00023170"/>
    </source>
</evidence>
<evidence type="ECO:0000256" key="2">
    <source>
        <dbReference type="ARBA" id="ARBA00008685"/>
    </source>
</evidence>
<dbReference type="GO" id="GO:0005886">
    <property type="term" value="C:plasma membrane"/>
    <property type="evidence" value="ECO:0007669"/>
    <property type="project" value="UniProtKB-SubCell"/>
</dbReference>
<feature type="signal peptide" evidence="10">
    <location>
        <begin position="1"/>
        <end position="19"/>
    </location>
</feature>
<comment type="subcellular location">
    <subcellularLocation>
        <location evidence="1">Cell membrane</location>
        <topology evidence="1">Multi-pass membrane protein</topology>
    </subcellularLocation>
</comment>
<keyword evidence="6 9" id="KW-0472">Membrane</keyword>
<evidence type="ECO:0000256" key="4">
    <source>
        <dbReference type="ARBA" id="ARBA00022692"/>
    </source>
</evidence>
<evidence type="ECO:0000256" key="8">
    <source>
        <dbReference type="ARBA" id="ARBA00023180"/>
    </source>
</evidence>
<keyword evidence="10" id="KW-0732">Signal</keyword>
<protein>
    <recommendedName>
        <fullName evidence="11">Ionotropic glutamate receptor C-terminal domain-containing protein</fullName>
    </recommendedName>
</protein>
<evidence type="ECO:0000256" key="1">
    <source>
        <dbReference type="ARBA" id="ARBA00004651"/>
    </source>
</evidence>
<keyword evidence="5 9" id="KW-1133">Transmembrane helix</keyword>
<dbReference type="PANTHER" id="PTHR42643:SF24">
    <property type="entry name" value="IONOTROPIC RECEPTOR 60A"/>
    <property type="match status" value="1"/>
</dbReference>
<feature type="transmembrane region" description="Helical" evidence="9">
    <location>
        <begin position="611"/>
        <end position="633"/>
    </location>
</feature>
<evidence type="ECO:0000256" key="9">
    <source>
        <dbReference type="SAM" id="Phobius"/>
    </source>
</evidence>
<evidence type="ECO:0000313" key="12">
    <source>
        <dbReference type="EMBL" id="RZF36403.1"/>
    </source>
</evidence>
<gene>
    <name evidence="12" type="ORF">LSTR_LSTR002999</name>
</gene>
<dbReference type="GO" id="GO:0015276">
    <property type="term" value="F:ligand-gated monoatomic ion channel activity"/>
    <property type="evidence" value="ECO:0007669"/>
    <property type="project" value="InterPro"/>
</dbReference>
<dbReference type="InParanoid" id="A0A482WSC8"/>
<dbReference type="PANTHER" id="PTHR42643">
    <property type="entry name" value="IONOTROPIC RECEPTOR 20A-RELATED"/>
    <property type="match status" value="1"/>
</dbReference>
<dbReference type="AlphaFoldDB" id="A0A482WSC8"/>
<evidence type="ECO:0000256" key="3">
    <source>
        <dbReference type="ARBA" id="ARBA00022475"/>
    </source>
</evidence>